<proteinExistence type="predicted"/>
<evidence type="ECO:0008006" key="5">
    <source>
        <dbReference type="Google" id="ProtNLM"/>
    </source>
</evidence>
<evidence type="ECO:0000313" key="3">
    <source>
        <dbReference type="EMBL" id="MBM7798650.1"/>
    </source>
</evidence>
<organism evidence="3 4">
    <name type="scientific">Microlunatus panaciterrae</name>
    <dbReference type="NCBI Taxonomy" id="400768"/>
    <lineage>
        <taxon>Bacteria</taxon>
        <taxon>Bacillati</taxon>
        <taxon>Actinomycetota</taxon>
        <taxon>Actinomycetes</taxon>
        <taxon>Propionibacteriales</taxon>
        <taxon>Propionibacteriaceae</taxon>
        <taxon>Microlunatus</taxon>
    </lineage>
</organism>
<dbReference type="InterPro" id="IPR054491">
    <property type="entry name" value="MGH1-like_GH"/>
</dbReference>
<reference evidence="3 4" key="1">
    <citation type="submission" date="2021-01" db="EMBL/GenBank/DDBJ databases">
        <title>Sequencing the genomes of 1000 actinobacteria strains.</title>
        <authorList>
            <person name="Klenk H.-P."/>
        </authorList>
    </citation>
    <scope>NUCLEOTIDE SEQUENCE [LARGE SCALE GENOMIC DNA]</scope>
    <source>
        <strain evidence="3 4">DSM 18662</strain>
    </source>
</reference>
<sequence>MPQKLQPFLHDLVTTFAAPTQTLSAASGDVSGLADGPTAQGVLHADIRVLSDIHVLVDGKSPEHIATQYGADTATFTSLLRNIGMGLVSVPDRLLRLDRTRRVSPGLVEETLFFSSDLPEDVQCTVEVVLRSDFTAIEQIRNGEAAPLHLFSLDSGSGEPVRWSSGEVSAALLATGADLSTSDDGTALTMRWALTVPAKAATTVGWQLAITDSGGAVIPAPHPGLDIAGLTDQVLTQVGSPGADDHRLRPWVEQSLADLNSLRMATAVEPELPFYAAGAPWYLTLFGRDSLWTARLLLPVDLGHALSTLRTLARFQGTKTDIETAEQPGKIMHELRRGTSAFADMSLPPLYYGTIDATALWICLLHDVWKAGAPEDQVRQLLPNLTAALQWMGDYGDADGDGFLEYIDESGHGLANQGWKDSGDSVRFADGTIATGPVALCEVQAYAYQAAVGGAELLDHFGQQGGDHWRGWAAELADRFRAQFWCGEGDDRFPALALDGQKRRVDSVTSNIGHLLGTGILSPEESELVARRVTAADMDSGLGLRTMSAAAGGYTPLSYHCGSVWPHDTAIVIDGLVRSGLGHHAGGLVQGLLQASTVFDRRFPELWSGEGTSGVPYPSACRPQAWSAAAAITVANALSAVGAS</sequence>
<feature type="domain" description="Putative glycogen debranching enzyme N-terminal" evidence="1">
    <location>
        <begin position="19"/>
        <end position="206"/>
    </location>
</feature>
<dbReference type="Pfam" id="PF14742">
    <property type="entry name" value="GDE_N_bis"/>
    <property type="match status" value="1"/>
</dbReference>
<dbReference type="InterPro" id="IPR032856">
    <property type="entry name" value="GDE_N_bis"/>
</dbReference>
<feature type="domain" description="Mannosylglycerate hydrolase MGH1-like glycoside hydrolase" evidence="2">
    <location>
        <begin position="357"/>
        <end position="595"/>
    </location>
</feature>
<dbReference type="SUPFAM" id="SSF48208">
    <property type="entry name" value="Six-hairpin glycosidases"/>
    <property type="match status" value="1"/>
</dbReference>
<dbReference type="InterPro" id="IPR012341">
    <property type="entry name" value="6hp_glycosidase-like_sf"/>
</dbReference>
<evidence type="ECO:0000259" key="1">
    <source>
        <dbReference type="Pfam" id="PF14742"/>
    </source>
</evidence>
<dbReference type="EMBL" id="JAFBCF010000001">
    <property type="protein sequence ID" value="MBM7798650.1"/>
    <property type="molecule type" value="Genomic_DNA"/>
</dbReference>
<keyword evidence="4" id="KW-1185">Reference proteome</keyword>
<name>A0ABS2RI33_9ACTN</name>
<dbReference type="Proteomes" id="UP000704762">
    <property type="component" value="Unassembled WGS sequence"/>
</dbReference>
<evidence type="ECO:0000313" key="4">
    <source>
        <dbReference type="Proteomes" id="UP000704762"/>
    </source>
</evidence>
<protein>
    <recommendedName>
        <fullName evidence="5">Amylo-alpha-1,6-glucosidase</fullName>
    </recommendedName>
</protein>
<dbReference type="RefSeq" id="WP_204917170.1">
    <property type="nucleotide sequence ID" value="NZ_BAAAQP010000002.1"/>
</dbReference>
<comment type="caution">
    <text evidence="3">The sequence shown here is derived from an EMBL/GenBank/DDBJ whole genome shotgun (WGS) entry which is preliminary data.</text>
</comment>
<accession>A0ABS2RI33</accession>
<dbReference type="Pfam" id="PF22422">
    <property type="entry name" value="MGH1-like_GH"/>
    <property type="match status" value="1"/>
</dbReference>
<evidence type="ECO:0000259" key="2">
    <source>
        <dbReference type="Pfam" id="PF22422"/>
    </source>
</evidence>
<gene>
    <name evidence="3" type="ORF">JOE57_001571</name>
</gene>
<dbReference type="InterPro" id="IPR008928">
    <property type="entry name" value="6-hairpin_glycosidase_sf"/>
</dbReference>
<dbReference type="Gene3D" id="1.50.10.10">
    <property type="match status" value="1"/>
</dbReference>